<evidence type="ECO:0000256" key="1">
    <source>
        <dbReference type="SAM" id="MobiDB-lite"/>
    </source>
</evidence>
<dbReference type="AlphaFoldDB" id="A0A1H1D7S9"/>
<evidence type="ECO:0000313" key="2">
    <source>
        <dbReference type="EMBL" id="SDQ72513.1"/>
    </source>
</evidence>
<dbReference type="EMBL" id="FNKK01000002">
    <property type="protein sequence ID" value="SDQ72513.1"/>
    <property type="molecule type" value="Genomic_DNA"/>
</dbReference>
<proteinExistence type="predicted"/>
<feature type="region of interest" description="Disordered" evidence="1">
    <location>
        <begin position="1"/>
        <end position="53"/>
    </location>
</feature>
<organism evidence="2 3">
    <name type="scientific">Thermostaphylospora chromogena</name>
    <dbReference type="NCBI Taxonomy" id="35622"/>
    <lineage>
        <taxon>Bacteria</taxon>
        <taxon>Bacillati</taxon>
        <taxon>Actinomycetota</taxon>
        <taxon>Actinomycetes</taxon>
        <taxon>Streptosporangiales</taxon>
        <taxon>Thermomonosporaceae</taxon>
        <taxon>Thermostaphylospora</taxon>
    </lineage>
</organism>
<sequence length="53" mass="5258">MLAVSVEAAARSPKEASPAKGRIGSAALCRASGPRRSLGGSGAPTRVRESAAH</sequence>
<accession>A0A1H1D7S9</accession>
<evidence type="ECO:0000313" key="3">
    <source>
        <dbReference type="Proteomes" id="UP000217103"/>
    </source>
</evidence>
<dbReference type="Proteomes" id="UP000217103">
    <property type="component" value="Unassembled WGS sequence"/>
</dbReference>
<protein>
    <submittedName>
        <fullName evidence="2">Uncharacterized protein</fullName>
    </submittedName>
</protein>
<name>A0A1H1D7S9_9ACTN</name>
<keyword evidence="3" id="KW-1185">Reference proteome</keyword>
<reference evidence="2 3" key="1">
    <citation type="submission" date="2016-10" db="EMBL/GenBank/DDBJ databases">
        <authorList>
            <person name="de Groot N.N."/>
        </authorList>
    </citation>
    <scope>NUCLEOTIDE SEQUENCE [LARGE SCALE GENOMIC DNA]</scope>
    <source>
        <strain evidence="2 3">DSM 43794</strain>
    </source>
</reference>
<gene>
    <name evidence="2" type="ORF">SAMN04489764_1864</name>
</gene>